<comment type="caution">
    <text evidence="1">The sequence shown here is derived from an EMBL/GenBank/DDBJ whole genome shotgun (WGS) entry which is preliminary data.</text>
</comment>
<evidence type="ECO:0000313" key="1">
    <source>
        <dbReference type="EMBL" id="MPM94113.1"/>
    </source>
</evidence>
<proteinExistence type="predicted"/>
<dbReference type="AlphaFoldDB" id="A0A645DZS1"/>
<protein>
    <submittedName>
        <fullName evidence="1">Uncharacterized protein</fullName>
    </submittedName>
</protein>
<accession>A0A645DZS1</accession>
<sequence>MALLQLDFRGILDGYDALVIWNIGGEHVEQRCFSAARSAGDDDIEPALDAGLQKGGHFHGEAAVADQVIHGQRRFGKLSNREQRPF</sequence>
<gene>
    <name evidence="1" type="ORF">SDC9_141256</name>
</gene>
<dbReference type="EMBL" id="VSSQ01040802">
    <property type="protein sequence ID" value="MPM94113.1"/>
    <property type="molecule type" value="Genomic_DNA"/>
</dbReference>
<reference evidence="1" key="1">
    <citation type="submission" date="2019-08" db="EMBL/GenBank/DDBJ databases">
        <authorList>
            <person name="Kucharzyk K."/>
            <person name="Murdoch R.W."/>
            <person name="Higgins S."/>
            <person name="Loffler F."/>
        </authorList>
    </citation>
    <scope>NUCLEOTIDE SEQUENCE</scope>
</reference>
<organism evidence="1">
    <name type="scientific">bioreactor metagenome</name>
    <dbReference type="NCBI Taxonomy" id="1076179"/>
    <lineage>
        <taxon>unclassified sequences</taxon>
        <taxon>metagenomes</taxon>
        <taxon>ecological metagenomes</taxon>
    </lineage>
</organism>
<name>A0A645DZS1_9ZZZZ</name>